<comment type="caution">
    <text evidence="1">The sequence shown here is derived from an EMBL/GenBank/DDBJ whole genome shotgun (WGS) entry which is preliminary data.</text>
</comment>
<dbReference type="Proteomes" id="UP000016511">
    <property type="component" value="Unassembled WGS sequence"/>
</dbReference>
<sequence length="47" mass="5480">MKIEFSLAITIFVHEEMVWTRNCFFGKNVFCLCPLSMHIPLSDVLCD</sequence>
<protein>
    <submittedName>
        <fullName evidence="1">Uncharacterized protein</fullName>
    </submittedName>
</protein>
<dbReference type="AlphaFoldDB" id="U1YFY2"/>
<name>U1YFY2_ANEAE</name>
<dbReference type="STRING" id="649747.HMPREF0083_02210"/>
<evidence type="ECO:0000313" key="2">
    <source>
        <dbReference type="Proteomes" id="UP000016511"/>
    </source>
</evidence>
<keyword evidence="2" id="KW-1185">Reference proteome</keyword>
<organism evidence="1 2">
    <name type="scientific">Aneurinibacillus aneurinilyticus ATCC 12856</name>
    <dbReference type="NCBI Taxonomy" id="649747"/>
    <lineage>
        <taxon>Bacteria</taxon>
        <taxon>Bacillati</taxon>
        <taxon>Bacillota</taxon>
        <taxon>Bacilli</taxon>
        <taxon>Bacillales</taxon>
        <taxon>Paenibacillaceae</taxon>
        <taxon>Aneurinibacillus group</taxon>
        <taxon>Aneurinibacillus</taxon>
    </lineage>
</organism>
<gene>
    <name evidence="1" type="ORF">HMPREF0083_02210</name>
</gene>
<reference evidence="1 2" key="1">
    <citation type="submission" date="2013-08" db="EMBL/GenBank/DDBJ databases">
        <authorList>
            <person name="Weinstock G."/>
            <person name="Sodergren E."/>
            <person name="Wylie T."/>
            <person name="Fulton L."/>
            <person name="Fulton R."/>
            <person name="Fronick C."/>
            <person name="O'Laughlin M."/>
            <person name="Godfrey J."/>
            <person name="Miner T."/>
            <person name="Herter B."/>
            <person name="Appelbaum E."/>
            <person name="Cordes M."/>
            <person name="Lek S."/>
            <person name="Wollam A."/>
            <person name="Pepin K.H."/>
            <person name="Palsikar V.B."/>
            <person name="Mitreva M."/>
            <person name="Wilson R.K."/>
        </authorList>
    </citation>
    <scope>NUCLEOTIDE SEQUENCE [LARGE SCALE GENOMIC DNA]</scope>
    <source>
        <strain evidence="1 2">ATCC 12856</strain>
    </source>
</reference>
<proteinExistence type="predicted"/>
<dbReference type="HOGENOM" id="CLU_3164000_0_0_9"/>
<evidence type="ECO:0000313" key="1">
    <source>
        <dbReference type="EMBL" id="ERI09696.1"/>
    </source>
</evidence>
<accession>U1YFY2</accession>
<dbReference type="EMBL" id="AWSJ01000140">
    <property type="protein sequence ID" value="ERI09696.1"/>
    <property type="molecule type" value="Genomic_DNA"/>
</dbReference>